<proteinExistence type="predicted"/>
<dbReference type="PROSITE" id="PS51257">
    <property type="entry name" value="PROKAR_LIPOPROTEIN"/>
    <property type="match status" value="1"/>
</dbReference>
<keyword evidence="1" id="KW-0732">Signal</keyword>
<feature type="signal peptide" evidence="1">
    <location>
        <begin position="1"/>
        <end position="25"/>
    </location>
</feature>
<dbReference type="EMBL" id="CP006571">
    <property type="protein sequence ID" value="AHK63807.1"/>
    <property type="molecule type" value="Genomic_DNA"/>
</dbReference>
<evidence type="ECO:0000313" key="3">
    <source>
        <dbReference type="Proteomes" id="UP000019433"/>
    </source>
</evidence>
<gene>
    <name evidence="2" type="ORF">M832_09600</name>
</gene>
<sequence length="231" mass="26477">MILMGKHFLLLLVCVLCGCSSSSTTRNIHSGRITSQQGYSVILYPHEKDVPLPNYLWPTPRKPIITQYSFYCRGASLSLETETDVLYDCDGFSHSLHKKFPSYQRLVDIIRILNKHYTLVIREGFCCRKHFHFLQALGKTLSTKHLQGTAVLIWMYETPSLNTLNKLLRSLYKKNQTYPIVTEFSTTDTTLSNEEFLITITTETLGTCLSIELLYDLETSQKIMTPPPNLN</sequence>
<dbReference type="PATRIC" id="fig|1229831.3.peg.960"/>
<evidence type="ECO:0008006" key="4">
    <source>
        <dbReference type="Google" id="ProtNLM"/>
    </source>
</evidence>
<evidence type="ECO:0000256" key="1">
    <source>
        <dbReference type="SAM" id="SignalP"/>
    </source>
</evidence>
<evidence type="ECO:0000313" key="2">
    <source>
        <dbReference type="EMBL" id="AHK63807.1"/>
    </source>
</evidence>
<dbReference type="HOGENOM" id="CLU_105766_0_0_0"/>
<organism evidence="2 3">
    <name type="scientific">Chlamydia avium 10DC88</name>
    <dbReference type="NCBI Taxonomy" id="1229831"/>
    <lineage>
        <taxon>Bacteria</taxon>
        <taxon>Pseudomonadati</taxon>
        <taxon>Chlamydiota</taxon>
        <taxon>Chlamydiia</taxon>
        <taxon>Chlamydiales</taxon>
        <taxon>Chlamydiaceae</taxon>
        <taxon>Chlamydia/Chlamydophila group</taxon>
        <taxon>Chlamydia</taxon>
    </lineage>
</organism>
<protein>
    <recommendedName>
        <fullName evidence="4">Lipoprotein</fullName>
    </recommendedName>
</protein>
<dbReference type="KEGG" id="cav:M832_09600"/>
<dbReference type="STRING" id="1229831.M832_09600"/>
<dbReference type="Proteomes" id="UP000019433">
    <property type="component" value="Chromosome"/>
</dbReference>
<dbReference type="AlphaFoldDB" id="W8K1V8"/>
<feature type="chain" id="PRO_5004910476" description="Lipoprotein" evidence="1">
    <location>
        <begin position="26"/>
        <end position="231"/>
    </location>
</feature>
<reference evidence="2 3" key="1">
    <citation type="journal article" date="2014" name="Syst. Appl. Microbiol.">
        <title>Evidence for the existence of two new members of the family Chlamydiaceae and proposal of Chlamydia avium sp. nov. and Chlamydia gallinacea sp. nov.</title>
        <authorList>
            <person name="Sachse K."/>
            <person name="Laroucau K."/>
            <person name="Riege K."/>
            <person name="Wehner S."/>
            <person name="Dilcher M."/>
            <person name="Creasy H.H."/>
            <person name="Weidmann M."/>
            <person name="Myers G."/>
            <person name="Vorimore F."/>
            <person name="Vicari N."/>
            <person name="Magnino S."/>
            <person name="Liebler-Tenorio E."/>
            <person name="Ruettger A."/>
            <person name="Bavoil P.M."/>
            <person name="Hufert F.T."/>
            <person name="Rossello-Mora R."/>
            <person name="Marz M."/>
        </authorList>
    </citation>
    <scope>NUCLEOTIDE SEQUENCE [LARGE SCALE GENOMIC DNA]</scope>
    <source>
        <strain evidence="2 3">10DC88</strain>
    </source>
</reference>
<accession>W8K1V8</accession>
<name>W8K1V8_9CHLA</name>